<reference evidence="1 2" key="1">
    <citation type="submission" date="2018-10" db="EMBL/GenBank/DDBJ databases">
        <title>Genome seuquencing of Lactobacillus species.</title>
        <authorList>
            <person name="Baek C."/>
            <person name="Yi H."/>
        </authorList>
    </citation>
    <scope>NUCLEOTIDE SEQUENCE [LARGE SCALE GENOMIC DNA]</scope>
    <source>
        <strain evidence="1 2">DSM 10667</strain>
    </source>
</reference>
<dbReference type="Gene3D" id="3.40.50.11820">
    <property type="match status" value="1"/>
</dbReference>
<evidence type="ECO:0008006" key="3">
    <source>
        <dbReference type="Google" id="ProtNLM"/>
    </source>
</evidence>
<dbReference type="AlphaFoldDB" id="A0AAD0TMK2"/>
<dbReference type="GO" id="GO:0047355">
    <property type="term" value="F:CDP-glycerol glycerophosphotransferase activity"/>
    <property type="evidence" value="ECO:0007669"/>
    <property type="project" value="InterPro"/>
</dbReference>
<name>A0AAD0TMK2_9LACO</name>
<sequence>MKFLYWFWSHFSPVEPNRIMFESSVGQRYEDSPRVIYGAMVSTYPDLEYIWVSRNDQPLQANPNTKIFRRLSFDYYRYLVTSRYWINNQNFPTYLTKRRGTAYLQTWHGQPIRKCSMIRKLYQGRKSGYLKWVTHAKKSG</sequence>
<dbReference type="Proteomes" id="UP000277896">
    <property type="component" value="Chromosome"/>
</dbReference>
<evidence type="ECO:0000313" key="2">
    <source>
        <dbReference type="Proteomes" id="UP000277896"/>
    </source>
</evidence>
<dbReference type="InterPro" id="IPR051612">
    <property type="entry name" value="Teichoic_Acid_Biosynth"/>
</dbReference>
<dbReference type="PANTHER" id="PTHR37316:SF3">
    <property type="entry name" value="TEICHOIC ACID GLYCEROL-PHOSPHATE TRANSFERASE"/>
    <property type="match status" value="1"/>
</dbReference>
<evidence type="ECO:0000313" key="1">
    <source>
        <dbReference type="EMBL" id="AYJ37516.1"/>
    </source>
</evidence>
<protein>
    <recommendedName>
        <fullName evidence="3">CDP-glycerol glycerophosphotransferase</fullName>
    </recommendedName>
</protein>
<dbReference type="InterPro" id="IPR007554">
    <property type="entry name" value="Glycerophosphate_synth"/>
</dbReference>
<gene>
    <name evidence="1" type="ORF">LP667_01125</name>
</gene>
<dbReference type="GO" id="GO:0016020">
    <property type="term" value="C:membrane"/>
    <property type="evidence" value="ECO:0007669"/>
    <property type="project" value="InterPro"/>
</dbReference>
<accession>A0AAD0TMK2</accession>
<dbReference type="EMBL" id="CP032744">
    <property type="protein sequence ID" value="AYJ37516.1"/>
    <property type="molecule type" value="Genomic_DNA"/>
</dbReference>
<dbReference type="RefSeq" id="WP_021730547.1">
    <property type="nucleotide sequence ID" value="NZ_BDOR01000002.1"/>
</dbReference>
<dbReference type="Pfam" id="PF04464">
    <property type="entry name" value="Glyphos_transf"/>
    <property type="match status" value="1"/>
</dbReference>
<proteinExistence type="predicted"/>
<dbReference type="InterPro" id="IPR043149">
    <property type="entry name" value="TagF_N"/>
</dbReference>
<dbReference type="PANTHER" id="PTHR37316">
    <property type="entry name" value="TEICHOIC ACID GLYCEROL-PHOSPHATE PRIMASE"/>
    <property type="match status" value="1"/>
</dbReference>
<organism evidence="1 2">
    <name type="scientific">Lactiplantibacillus paraplantarum</name>
    <dbReference type="NCBI Taxonomy" id="60520"/>
    <lineage>
        <taxon>Bacteria</taxon>
        <taxon>Bacillati</taxon>
        <taxon>Bacillota</taxon>
        <taxon>Bacilli</taxon>
        <taxon>Lactobacillales</taxon>
        <taxon>Lactobacillaceae</taxon>
        <taxon>Lactiplantibacillus</taxon>
    </lineage>
</organism>